<dbReference type="InterPro" id="IPR013083">
    <property type="entry name" value="Znf_RING/FYVE/PHD"/>
</dbReference>
<proteinExistence type="predicted"/>
<feature type="region of interest" description="Disordered" evidence="5">
    <location>
        <begin position="1"/>
        <end position="30"/>
    </location>
</feature>
<feature type="domain" description="UBR-type" evidence="6">
    <location>
        <begin position="84"/>
        <end position="154"/>
    </location>
</feature>
<dbReference type="PANTHER" id="PTHR13513">
    <property type="entry name" value="E3 UBIQUITIN-PROTEIN LIGASE UBR7"/>
    <property type="match status" value="1"/>
</dbReference>
<dbReference type="WBParaSite" id="Bm5914b.1">
    <property type="protein sequence ID" value="Bm5914b.1"/>
    <property type="gene ID" value="WBGene00226175"/>
</dbReference>
<name>A0A4E9FLC8_BRUMA</name>
<dbReference type="PROSITE" id="PS51157">
    <property type="entry name" value="ZF_UBR"/>
    <property type="match status" value="1"/>
</dbReference>
<evidence type="ECO:0000256" key="1">
    <source>
        <dbReference type="ARBA" id="ARBA00022723"/>
    </source>
</evidence>
<keyword evidence="1" id="KW-0479">Metal-binding</keyword>
<dbReference type="GO" id="GO:0061630">
    <property type="term" value="F:ubiquitin protein ligase activity"/>
    <property type="evidence" value="ECO:0007669"/>
    <property type="project" value="InterPro"/>
</dbReference>
<dbReference type="SMART" id="SM00396">
    <property type="entry name" value="ZnF_UBR1"/>
    <property type="match status" value="1"/>
</dbReference>
<evidence type="ECO:0000313" key="7">
    <source>
        <dbReference type="EMBL" id="VIO97129.1"/>
    </source>
</evidence>
<evidence type="ECO:0000256" key="5">
    <source>
        <dbReference type="SAM" id="MobiDB-lite"/>
    </source>
</evidence>
<evidence type="ECO:0000259" key="6">
    <source>
        <dbReference type="PROSITE" id="PS51157"/>
    </source>
</evidence>
<feature type="zinc finger region" description="UBR-type" evidence="4">
    <location>
        <begin position="84"/>
        <end position="154"/>
    </location>
</feature>
<evidence type="ECO:0000256" key="2">
    <source>
        <dbReference type="ARBA" id="ARBA00022771"/>
    </source>
</evidence>
<accession>A0A4E9FLC8</accession>
<reference evidence="9" key="3">
    <citation type="submission" date="2019-12" db="UniProtKB">
        <authorList>
            <consortium name="WormBaseParasite"/>
        </authorList>
    </citation>
    <scope>IDENTIFICATION</scope>
</reference>
<dbReference type="CDD" id="cd15542">
    <property type="entry name" value="PHD_UBR7"/>
    <property type="match status" value="1"/>
</dbReference>
<dbReference type="RefSeq" id="XP_042936846.1">
    <property type="nucleotide sequence ID" value="XM_043080912.1"/>
</dbReference>
<evidence type="ECO:0000256" key="3">
    <source>
        <dbReference type="ARBA" id="ARBA00022833"/>
    </source>
</evidence>
<dbReference type="STRING" id="6279.A0A5S6PR20"/>
<dbReference type="OrthoDB" id="10262564at2759"/>
<protein>
    <submittedName>
        <fullName evidence="9">UBR-type domain-containing protein</fullName>
    </submittedName>
</protein>
<reference evidence="8" key="1">
    <citation type="journal article" date="2007" name="Science">
        <title>Draft genome of the filarial nematode parasite Brugia malayi.</title>
        <authorList>
            <person name="Ghedin E."/>
            <person name="Wang S."/>
            <person name="Spiro D."/>
            <person name="Caler E."/>
            <person name="Zhao Q."/>
            <person name="Crabtree J."/>
            <person name="Allen J.E."/>
            <person name="Delcher A.L."/>
            <person name="Guiliano D.B."/>
            <person name="Miranda-Saavedra D."/>
            <person name="Angiuoli S.V."/>
            <person name="Creasy T."/>
            <person name="Amedeo P."/>
            <person name="Haas B."/>
            <person name="El-Sayed N.M."/>
            <person name="Wortman J.R."/>
            <person name="Feldblyum T."/>
            <person name="Tallon L."/>
            <person name="Schatz M."/>
            <person name="Shumway M."/>
            <person name="Koo H."/>
            <person name="Salzberg S.L."/>
            <person name="Schobel S."/>
            <person name="Pertea M."/>
            <person name="Pop M."/>
            <person name="White O."/>
            <person name="Barton G.J."/>
            <person name="Carlow C.K."/>
            <person name="Crawford M.J."/>
            <person name="Daub J."/>
            <person name="Dimmic M.W."/>
            <person name="Estes C.F."/>
            <person name="Foster J.M."/>
            <person name="Ganatra M."/>
            <person name="Gregory W.F."/>
            <person name="Johnson N.M."/>
            <person name="Jin J."/>
            <person name="Komuniecki R."/>
            <person name="Korf I."/>
            <person name="Kumar S."/>
            <person name="Laney S."/>
            <person name="Li B.W."/>
            <person name="Li W."/>
            <person name="Lindblom T.H."/>
            <person name="Lustigman S."/>
            <person name="Ma D."/>
            <person name="Maina C.V."/>
            <person name="Martin D.M."/>
            <person name="McCarter J.P."/>
            <person name="McReynolds L."/>
            <person name="Mitreva M."/>
            <person name="Nutman T.B."/>
            <person name="Parkinson J."/>
            <person name="Peregrin-Alvarez J.M."/>
            <person name="Poole C."/>
            <person name="Ren Q."/>
            <person name="Saunders L."/>
            <person name="Sluder A.E."/>
            <person name="Smith K."/>
            <person name="Stanke M."/>
            <person name="Unnasch T.R."/>
            <person name="Ware J."/>
            <person name="Wei A.D."/>
            <person name="Weil G."/>
            <person name="Williams D.J."/>
            <person name="Zhang Y."/>
            <person name="Williams S.A."/>
            <person name="Fraser-Liggett C."/>
            <person name="Slatko B."/>
            <person name="Blaxter M.L."/>
            <person name="Scott A.L."/>
        </authorList>
    </citation>
    <scope>NUCLEOTIDE SEQUENCE</scope>
    <source>
        <strain evidence="8">FR3</strain>
    </source>
</reference>
<evidence type="ECO:0000313" key="8">
    <source>
        <dbReference type="Proteomes" id="UP000006672"/>
    </source>
</evidence>
<dbReference type="AlphaFoldDB" id="A0A4E9FLC8"/>
<keyword evidence="2" id="KW-0863">Zinc-finger</keyword>
<dbReference type="GeneID" id="6096014"/>
<evidence type="ECO:0000256" key="4">
    <source>
        <dbReference type="PROSITE-ProRule" id="PRU00508"/>
    </source>
</evidence>
<dbReference type="GO" id="GO:0008270">
    <property type="term" value="F:zinc ion binding"/>
    <property type="evidence" value="ECO:0007669"/>
    <property type="project" value="UniProtKB-KW"/>
</dbReference>
<dbReference type="CDD" id="cd19677">
    <property type="entry name" value="UBR-box_UBR7"/>
    <property type="match status" value="1"/>
</dbReference>
<dbReference type="Pfam" id="PF02207">
    <property type="entry name" value="zf-UBR"/>
    <property type="match status" value="1"/>
</dbReference>
<sequence>MEKDISGLDNVENDSGNHQNDTEQEDISENRFNRISIENQIWKSLNRRLNKIPDDPLVTLSEVIEAHEELEAEAEALLGGANANVCTYPEGYKPRQPLYSCRDCTSTTGPAALCYACSVNCHDGHELVELYTKRNFCCDCGNSKFKNACTLYKEKKPLNERNQYNHNFDGLYCTCNRPYPCEEYDDCEMLQCIICEDWFHLQHLEETPDSVDTSEVEEVICRNCVTRFTFLLFYADGTYKEVCADNKLCKLKWLEANAKTDENSQPCSLFFNSYKWRNRLCQCKICSNFYEDNNLQFLTDLTDCMQTFVESHSNKSNDKPKDDDRVMTNALIDVAGREGAITLFKGYEEMKRKLGNHLKRLADEGREVKKEDIDQFFQELEMERKRRREDILSQL</sequence>
<evidence type="ECO:0000313" key="9">
    <source>
        <dbReference type="WBParaSite" id="Bm5914b.1"/>
    </source>
</evidence>
<dbReference type="InterPro" id="IPR003126">
    <property type="entry name" value="Znf_UBR"/>
</dbReference>
<keyword evidence="8" id="KW-1185">Reference proteome</keyword>
<dbReference type="EMBL" id="CAAKNF010000194">
    <property type="protein sequence ID" value="VIO97129.1"/>
    <property type="molecule type" value="Genomic_DNA"/>
</dbReference>
<keyword evidence="3" id="KW-0862">Zinc</keyword>
<dbReference type="InterPro" id="IPR040204">
    <property type="entry name" value="UBR7"/>
</dbReference>
<dbReference type="Proteomes" id="UP000006672">
    <property type="component" value="Unassembled WGS sequence"/>
</dbReference>
<accession>A0A5S6PR20</accession>
<dbReference type="PANTHER" id="PTHR13513:SF9">
    <property type="entry name" value="E3 UBIQUITIN-PROTEIN LIGASE UBR7-RELATED"/>
    <property type="match status" value="1"/>
</dbReference>
<gene>
    <name evidence="7 9" type="primary">Bm5914</name>
    <name evidence="7" type="ORF">BM_BM5914</name>
</gene>
<dbReference type="CTD" id="6096014"/>
<dbReference type="Gene3D" id="3.30.40.10">
    <property type="entry name" value="Zinc/RING finger domain, C3HC4 (zinc finger)"/>
    <property type="match status" value="1"/>
</dbReference>
<organism evidence="7">
    <name type="scientific">Brugia malayi</name>
    <name type="common">Filarial nematode worm</name>
    <dbReference type="NCBI Taxonomy" id="6279"/>
    <lineage>
        <taxon>Eukaryota</taxon>
        <taxon>Metazoa</taxon>
        <taxon>Ecdysozoa</taxon>
        <taxon>Nematoda</taxon>
        <taxon>Chromadorea</taxon>
        <taxon>Rhabditida</taxon>
        <taxon>Spirurina</taxon>
        <taxon>Spiruromorpha</taxon>
        <taxon>Filarioidea</taxon>
        <taxon>Onchocercidae</taxon>
        <taxon>Brugia</taxon>
    </lineage>
</organism>
<dbReference type="InterPro" id="IPR011011">
    <property type="entry name" value="Znf_FYVE_PHD"/>
</dbReference>
<dbReference type="GO" id="GO:0005737">
    <property type="term" value="C:cytoplasm"/>
    <property type="evidence" value="ECO:0007669"/>
    <property type="project" value="TreeGrafter"/>
</dbReference>
<reference evidence="7" key="2">
    <citation type="submission" date="2019-04" db="EMBL/GenBank/DDBJ databases">
        <authorList>
            <person name="Howe K."/>
            <person name="Paulini M."/>
            <person name="Williams G."/>
        </authorList>
    </citation>
    <scope>NUCLEOTIDE SEQUENCE [LARGE SCALE GENOMIC DNA]</scope>
    <source>
        <strain evidence="7">FR3</strain>
    </source>
</reference>
<dbReference type="InterPro" id="IPR047506">
    <property type="entry name" value="UBR7-like_UBR-box"/>
</dbReference>
<dbReference type="SUPFAM" id="SSF57903">
    <property type="entry name" value="FYVE/PHD zinc finger"/>
    <property type="match status" value="1"/>
</dbReference>